<sequence length="126" mass="14241">MIYSDKPTLRPVPVTVGIVKPRTLDSLIDKYSMMPINAQSAQLALSERDAICCECDIKGFHTEEDLVMMDYLWHIRNEVVTYILASERAGRAVAGRAVADAHRESQNYIRGLSAVEREALYARNNR</sequence>
<dbReference type="Proteomes" id="UP000222117">
    <property type="component" value="Segment"/>
</dbReference>
<evidence type="ECO:0000313" key="1">
    <source>
        <dbReference type="EMBL" id="AKU44746.1"/>
    </source>
</evidence>
<reference evidence="1 2" key="1">
    <citation type="journal article" date="2015" name="Genome Announc.">
        <title>Complete Genome Sequence of Klebsiella pneumoniae Carbapenemase-Producing K. pneumoniae Myophage Miro.</title>
        <authorList>
            <person name="Mijalis E.M."/>
            <person name="Lessor L.E."/>
            <person name="Cahill J.L."/>
            <person name="Rasche E.S."/>
            <person name="Kuty Everett G.F."/>
        </authorList>
    </citation>
    <scope>NUCLEOTIDE SEQUENCE [LARGE SCALE GENOMIC DNA]</scope>
</reference>
<name>A0A0K1LQ97_9CAUD</name>
<accession>A0A0K1LQ97</accession>
<dbReference type="EMBL" id="KT001919">
    <property type="protein sequence ID" value="AKU44746.1"/>
    <property type="molecule type" value="Genomic_DNA"/>
</dbReference>
<proteinExistence type="predicted"/>
<evidence type="ECO:0000313" key="2">
    <source>
        <dbReference type="Proteomes" id="UP000222117"/>
    </source>
</evidence>
<organism evidence="1 2">
    <name type="scientific">Klebsiella phage Miro</name>
    <dbReference type="NCBI Taxonomy" id="1675608"/>
    <lineage>
        <taxon>Viruses</taxon>
        <taxon>Duplodnaviria</taxon>
        <taxon>Heunggongvirae</taxon>
        <taxon>Uroviricota</taxon>
        <taxon>Caudoviricetes</taxon>
        <taxon>Pantevenvirales</taxon>
        <taxon>Straboviridae</taxon>
        <taxon>Slopekvirus</taxon>
        <taxon>Klebsiella virus Miro</taxon>
    </lineage>
</organism>
<protein>
    <submittedName>
        <fullName evidence="1">Uncharacterized protein</fullName>
    </submittedName>
</protein>
<gene>
    <name evidence="1" type="ORF">CPT_Miro162</name>
</gene>